<dbReference type="InterPro" id="IPR003689">
    <property type="entry name" value="ZIP"/>
</dbReference>
<dbReference type="RefSeq" id="XP_003681450.1">
    <property type="nucleotide sequence ID" value="XM_003681402.1"/>
</dbReference>
<feature type="region of interest" description="Disordered" evidence="9">
    <location>
        <begin position="182"/>
        <end position="201"/>
    </location>
</feature>
<evidence type="ECO:0000256" key="4">
    <source>
        <dbReference type="ARBA" id="ARBA00022692"/>
    </source>
</evidence>
<dbReference type="Proteomes" id="UP000005627">
    <property type="component" value="Chromosome 4"/>
</dbReference>
<reference evidence="10 11" key="1">
    <citation type="journal article" date="2011" name="Proc. Natl. Acad. Sci. U.S.A.">
        <title>Evolutionary erosion of yeast sex chromosomes by mating-type switching accidents.</title>
        <authorList>
            <person name="Gordon J.L."/>
            <person name="Armisen D."/>
            <person name="Proux-Wera E."/>
            <person name="Oheigeartaigh S.S."/>
            <person name="Byrne K.P."/>
            <person name="Wolfe K.H."/>
        </authorList>
    </citation>
    <scope>NUCLEOTIDE SEQUENCE [LARGE SCALE GENOMIC DNA]</scope>
    <source>
        <strain evidence="11">ATCC 10662 / CBS 1146 / NBRC 0425 / NCYC 2629 / NRRL Y-866</strain>
    </source>
</reference>
<feature type="transmembrane region" description="Helical" evidence="8">
    <location>
        <begin position="359"/>
        <end position="378"/>
    </location>
</feature>
<evidence type="ECO:0008006" key="12">
    <source>
        <dbReference type="Google" id="ProtNLM"/>
    </source>
</evidence>
<accession>G8ZUE5</accession>
<dbReference type="InterPro" id="IPR004698">
    <property type="entry name" value="Zn/Fe_permease_fun/pln"/>
</dbReference>
<dbReference type="FunCoup" id="G8ZUE5">
    <property type="interactions" value="624"/>
</dbReference>
<dbReference type="STRING" id="1076872.G8ZUE5"/>
<evidence type="ECO:0000256" key="3">
    <source>
        <dbReference type="ARBA" id="ARBA00022448"/>
    </source>
</evidence>
<keyword evidence="11" id="KW-1185">Reference proteome</keyword>
<evidence type="ECO:0000256" key="2">
    <source>
        <dbReference type="ARBA" id="ARBA00006939"/>
    </source>
</evidence>
<dbReference type="PANTHER" id="PTHR11040">
    <property type="entry name" value="ZINC/IRON TRANSPORTER"/>
    <property type="match status" value="1"/>
</dbReference>
<dbReference type="NCBIfam" id="TIGR00820">
    <property type="entry name" value="zip"/>
    <property type="match status" value="1"/>
</dbReference>
<feature type="transmembrane region" description="Helical" evidence="8">
    <location>
        <begin position="51"/>
        <end position="70"/>
    </location>
</feature>
<evidence type="ECO:0000256" key="8">
    <source>
        <dbReference type="RuleBase" id="RU362088"/>
    </source>
</evidence>
<keyword evidence="4 8" id="KW-0812">Transmembrane</keyword>
<dbReference type="KEGG" id="tdl:TDEL_0D06550"/>
<evidence type="ECO:0000256" key="7">
    <source>
        <dbReference type="ARBA" id="ARBA00023136"/>
    </source>
</evidence>
<keyword evidence="6 8" id="KW-0406">Ion transport</keyword>
<keyword evidence="5 8" id="KW-1133">Transmembrane helix</keyword>
<dbReference type="eggNOG" id="KOG1558">
    <property type="taxonomic scope" value="Eukaryota"/>
</dbReference>
<dbReference type="GO" id="GO:0071578">
    <property type="term" value="P:zinc ion import across plasma membrane"/>
    <property type="evidence" value="ECO:0007669"/>
    <property type="project" value="EnsemblFungi"/>
</dbReference>
<dbReference type="HOGENOM" id="CLU_027089_0_2_1"/>
<dbReference type="OrthoDB" id="448280at2759"/>
<dbReference type="GO" id="GO:0005886">
    <property type="term" value="C:plasma membrane"/>
    <property type="evidence" value="ECO:0007669"/>
    <property type="project" value="EnsemblFungi"/>
</dbReference>
<feature type="transmembrane region" description="Helical" evidence="8">
    <location>
        <begin position="82"/>
        <end position="103"/>
    </location>
</feature>
<evidence type="ECO:0000256" key="1">
    <source>
        <dbReference type="ARBA" id="ARBA00004141"/>
    </source>
</evidence>
<dbReference type="EMBL" id="HE616745">
    <property type="protein sequence ID" value="CCE92239.1"/>
    <property type="molecule type" value="Genomic_DNA"/>
</dbReference>
<proteinExistence type="inferred from homology"/>
<dbReference type="AlphaFoldDB" id="G8ZUE5"/>
<comment type="similarity">
    <text evidence="2 8">Belongs to the ZIP transporter (TC 2.A.5) family.</text>
</comment>
<protein>
    <recommendedName>
        <fullName evidence="12">Zinc-regulated transporter 1</fullName>
    </recommendedName>
</protein>
<evidence type="ECO:0000313" key="11">
    <source>
        <dbReference type="Proteomes" id="UP000005627"/>
    </source>
</evidence>
<evidence type="ECO:0000256" key="5">
    <source>
        <dbReference type="ARBA" id="ARBA00022989"/>
    </source>
</evidence>
<organism evidence="10 11">
    <name type="scientific">Torulaspora delbrueckii</name>
    <name type="common">Yeast</name>
    <name type="synonym">Candida colliculosa</name>
    <dbReference type="NCBI Taxonomy" id="4950"/>
    <lineage>
        <taxon>Eukaryota</taxon>
        <taxon>Fungi</taxon>
        <taxon>Dikarya</taxon>
        <taxon>Ascomycota</taxon>
        <taxon>Saccharomycotina</taxon>
        <taxon>Saccharomycetes</taxon>
        <taxon>Saccharomycetales</taxon>
        <taxon>Saccharomycetaceae</taxon>
        <taxon>Torulaspora</taxon>
    </lineage>
</organism>
<dbReference type="GeneID" id="11503606"/>
<dbReference type="GO" id="GO:0000006">
    <property type="term" value="F:high-affinity zinc transmembrane transporter activity"/>
    <property type="evidence" value="ECO:0007669"/>
    <property type="project" value="EnsemblFungi"/>
</dbReference>
<comment type="subcellular location">
    <subcellularLocation>
        <location evidence="1 8">Membrane</location>
        <topology evidence="1 8">Multi-pass membrane protein</topology>
    </subcellularLocation>
</comment>
<name>G8ZUE5_TORDE</name>
<keyword evidence="7 8" id="KW-0472">Membrane</keyword>
<evidence type="ECO:0000313" key="10">
    <source>
        <dbReference type="EMBL" id="CCE92239.1"/>
    </source>
</evidence>
<feature type="transmembrane region" description="Helical" evidence="8">
    <location>
        <begin position="123"/>
        <end position="151"/>
    </location>
</feature>
<gene>
    <name evidence="10" type="primary">TDEL0D06550</name>
    <name evidence="10" type="ORF">TDEL_0D06550</name>
</gene>
<feature type="transmembrane region" description="Helical" evidence="8">
    <location>
        <begin position="285"/>
        <end position="306"/>
    </location>
</feature>
<dbReference type="InParanoid" id="G8ZUE5"/>
<feature type="transmembrane region" description="Helical" evidence="8">
    <location>
        <begin position="318"/>
        <end position="339"/>
    </location>
</feature>
<evidence type="ECO:0000256" key="9">
    <source>
        <dbReference type="SAM" id="MobiDB-lite"/>
    </source>
</evidence>
<keyword evidence="3 8" id="KW-0813">Transport</keyword>
<dbReference type="PANTHER" id="PTHR11040:SF32">
    <property type="entry name" value="ZINC-REGULATED TRANSPORTER 1"/>
    <property type="match status" value="1"/>
</dbReference>
<sequence length="381" mass="42741">MSNTSDPWWMQWDPDTVTIHDDDVSDAWKTCVLQGVYFGENEYNGWMGARISSIFVILVLSTCCTLYPVVAKRVKWLKINKWFYSFARNFGIGVIIATAFIHLLDPAYAEIGGLSCVGMTGNWSIYAWCPAIMLLTIFLTFLTDLFSAVYVEKKYGKTHQHDFDEIEQTIVSPAEPVQDFERSQVEEDCDHDHHSNTKDKKSIDTFTDSDVDSTTADMSFKSEFAAFLILEFGVLFHSVMIGLNLGSVGEEFSTLYPVLVFHQSFEGLGIGARLSAIDFPQNKRWWPYALCLAYGLTTPICVAIGLGVRTTYNGESYVVNVVSGVLDAISAGVLIYTGLVEMLARDYLFNPHRTKDLRLLSFNVMSMLWGAGLMALLGKWA</sequence>
<comment type="caution">
    <text evidence="8">Lacks conserved residue(s) required for the propagation of feature annotation.</text>
</comment>
<feature type="transmembrane region" description="Helical" evidence="8">
    <location>
        <begin position="224"/>
        <end position="245"/>
    </location>
</feature>
<dbReference type="Pfam" id="PF02535">
    <property type="entry name" value="Zip"/>
    <property type="match status" value="1"/>
</dbReference>
<evidence type="ECO:0000256" key="6">
    <source>
        <dbReference type="ARBA" id="ARBA00023065"/>
    </source>
</evidence>